<protein>
    <submittedName>
        <fullName evidence="1">Uncharacterized protein</fullName>
    </submittedName>
</protein>
<gene>
    <name evidence="1" type="ORF">RXV79_16405</name>
</gene>
<dbReference type="EMBL" id="CP136336">
    <property type="protein sequence ID" value="WOB06505.1"/>
    <property type="molecule type" value="Genomic_DNA"/>
</dbReference>
<dbReference type="RefSeq" id="WP_316698973.1">
    <property type="nucleotide sequence ID" value="NZ_CP136336.1"/>
</dbReference>
<name>A0ABZ0CNE0_9BURK</name>
<evidence type="ECO:0000313" key="1">
    <source>
        <dbReference type="EMBL" id="WOB06505.1"/>
    </source>
</evidence>
<organism evidence="1 2">
    <name type="scientific">Piscinibacter gummiphilus</name>
    <dbReference type="NCBI Taxonomy" id="946333"/>
    <lineage>
        <taxon>Bacteria</taxon>
        <taxon>Pseudomonadati</taxon>
        <taxon>Pseudomonadota</taxon>
        <taxon>Betaproteobacteria</taxon>
        <taxon>Burkholderiales</taxon>
        <taxon>Sphaerotilaceae</taxon>
        <taxon>Piscinibacter</taxon>
    </lineage>
</organism>
<keyword evidence="2" id="KW-1185">Reference proteome</keyword>
<dbReference type="Proteomes" id="UP001303946">
    <property type="component" value="Chromosome"/>
</dbReference>
<proteinExistence type="predicted"/>
<sequence length="77" mass="8517">MSRPRNFDVPSKEVHAYGPQEHSLCGLAPEAYESGDHHETVVFAEPGQVVNCELCRQFIDHVRDSFKGYRAKAGGAS</sequence>
<evidence type="ECO:0000313" key="2">
    <source>
        <dbReference type="Proteomes" id="UP001303946"/>
    </source>
</evidence>
<accession>A0ABZ0CNE0</accession>
<reference evidence="1 2" key="1">
    <citation type="submission" date="2023-10" db="EMBL/GenBank/DDBJ databases">
        <title>Bacteria for the degradation of biodegradable plastic PBAT(Polybutylene adipate terephthalate).</title>
        <authorList>
            <person name="Weon H.-Y."/>
            <person name="Yeon J."/>
        </authorList>
    </citation>
    <scope>NUCLEOTIDE SEQUENCE [LARGE SCALE GENOMIC DNA]</scope>
    <source>
        <strain evidence="1 2">SBD 7-3</strain>
    </source>
</reference>